<reference evidence="1 2" key="1">
    <citation type="submission" date="2019-05" db="EMBL/GenBank/DDBJ databases">
        <title>Another draft genome of Portunus trituberculatus and its Hox gene families provides insights of decapod evolution.</title>
        <authorList>
            <person name="Jeong J.-H."/>
            <person name="Song I."/>
            <person name="Kim S."/>
            <person name="Choi T."/>
            <person name="Kim D."/>
            <person name="Ryu S."/>
            <person name="Kim W."/>
        </authorList>
    </citation>
    <scope>NUCLEOTIDE SEQUENCE [LARGE SCALE GENOMIC DNA]</scope>
    <source>
        <tissue evidence="1">Muscle</tissue>
    </source>
</reference>
<proteinExistence type="predicted"/>
<evidence type="ECO:0008006" key="3">
    <source>
        <dbReference type="Google" id="ProtNLM"/>
    </source>
</evidence>
<dbReference type="Proteomes" id="UP000324222">
    <property type="component" value="Unassembled WGS sequence"/>
</dbReference>
<sequence length="59" mass="5975">MHFAGEIISYITYADGVALMASTGAGLQALLDALVKGASAVGLQLGPAKCMTLKIIGDH</sequence>
<gene>
    <name evidence="1" type="ORF">E2C01_058410</name>
</gene>
<comment type="caution">
    <text evidence="1">The sequence shown here is derived from an EMBL/GenBank/DDBJ whole genome shotgun (WGS) entry which is preliminary data.</text>
</comment>
<name>A0A5B7H5A0_PORTR</name>
<evidence type="ECO:0000313" key="1">
    <source>
        <dbReference type="EMBL" id="MPC64298.1"/>
    </source>
</evidence>
<dbReference type="EMBL" id="VSRR010021895">
    <property type="protein sequence ID" value="MPC64298.1"/>
    <property type="molecule type" value="Genomic_DNA"/>
</dbReference>
<dbReference type="AlphaFoldDB" id="A0A5B7H5A0"/>
<organism evidence="1 2">
    <name type="scientific">Portunus trituberculatus</name>
    <name type="common">Swimming crab</name>
    <name type="synonym">Neptunus trituberculatus</name>
    <dbReference type="NCBI Taxonomy" id="210409"/>
    <lineage>
        <taxon>Eukaryota</taxon>
        <taxon>Metazoa</taxon>
        <taxon>Ecdysozoa</taxon>
        <taxon>Arthropoda</taxon>
        <taxon>Crustacea</taxon>
        <taxon>Multicrustacea</taxon>
        <taxon>Malacostraca</taxon>
        <taxon>Eumalacostraca</taxon>
        <taxon>Eucarida</taxon>
        <taxon>Decapoda</taxon>
        <taxon>Pleocyemata</taxon>
        <taxon>Brachyura</taxon>
        <taxon>Eubrachyura</taxon>
        <taxon>Portunoidea</taxon>
        <taxon>Portunidae</taxon>
        <taxon>Portuninae</taxon>
        <taxon>Portunus</taxon>
    </lineage>
</organism>
<evidence type="ECO:0000313" key="2">
    <source>
        <dbReference type="Proteomes" id="UP000324222"/>
    </source>
</evidence>
<keyword evidence="2" id="KW-1185">Reference proteome</keyword>
<accession>A0A5B7H5A0</accession>
<protein>
    <recommendedName>
        <fullName evidence="3">Reverse transcriptase domain-containing protein</fullName>
    </recommendedName>
</protein>